<gene>
    <name evidence="2" type="ORF">V0U79_08565</name>
</gene>
<evidence type="ECO:0000313" key="3">
    <source>
        <dbReference type="Proteomes" id="UP001354971"/>
    </source>
</evidence>
<reference evidence="2 3" key="1">
    <citation type="submission" date="2024-01" db="EMBL/GenBank/DDBJ databases">
        <title>Hyphobacterium bacterium isolated from marine sediment.</title>
        <authorList>
            <person name="Zhao S."/>
        </authorList>
    </citation>
    <scope>NUCLEOTIDE SEQUENCE [LARGE SCALE GENOMIC DNA]</scope>
    <source>
        <strain evidence="3">HN65</strain>
    </source>
</reference>
<comment type="caution">
    <text evidence="2">The sequence shown here is derived from an EMBL/GenBank/DDBJ whole genome shotgun (WGS) entry which is preliminary data.</text>
</comment>
<feature type="region of interest" description="Disordered" evidence="1">
    <location>
        <begin position="280"/>
        <end position="305"/>
    </location>
</feature>
<name>A0ABU7LR91_9PROT</name>
<dbReference type="RefSeq" id="WP_330199080.1">
    <property type="nucleotide sequence ID" value="NZ_JAZDRP010000004.1"/>
</dbReference>
<organism evidence="2 3">
    <name type="scientific">Hyphobacterium lacteum</name>
    <dbReference type="NCBI Taxonomy" id="3116575"/>
    <lineage>
        <taxon>Bacteria</taxon>
        <taxon>Pseudomonadati</taxon>
        <taxon>Pseudomonadota</taxon>
        <taxon>Alphaproteobacteria</taxon>
        <taxon>Maricaulales</taxon>
        <taxon>Maricaulaceae</taxon>
        <taxon>Hyphobacterium</taxon>
    </lineage>
</organism>
<accession>A0ABU7LR91</accession>
<proteinExistence type="predicted"/>
<sequence length="352" mass="37640">MVDEERHERRLETGRIRPVELGADVTNPSHARDTGAGGRLARAAIILFTALTITACSHHDYEFSLIDLDESTQDDVTNIRAKADELLRAAGAQPQTRFRHYDAPAIATTFGLAANTLFDGGEEASLGLGLVGTLITGLRGYDQNSAWRRIYSETALSLYCIAEEISPFIGVDEAELRTLRDALQDALRVAETFDFPQGTTAADRRMLADTATQARAAIALLESAINNTRNVRSDSLLAVRGLESRMIERVDNIGSNPSNLINALQSYGGAIAEDSNRRIVASGGERPTPPAEAPEEGDQMPLAGDRNDRAADELSAAELANRLYDLSRAAADATSGLTTLGSALGLCTAPAS</sequence>
<protein>
    <recommendedName>
        <fullName evidence="4">Imelysin-like domain-containing protein</fullName>
    </recommendedName>
</protein>
<evidence type="ECO:0008006" key="4">
    <source>
        <dbReference type="Google" id="ProtNLM"/>
    </source>
</evidence>
<evidence type="ECO:0000256" key="1">
    <source>
        <dbReference type="SAM" id="MobiDB-lite"/>
    </source>
</evidence>
<keyword evidence="3" id="KW-1185">Reference proteome</keyword>
<evidence type="ECO:0000313" key="2">
    <source>
        <dbReference type="EMBL" id="MEE2526417.1"/>
    </source>
</evidence>
<dbReference type="Proteomes" id="UP001354971">
    <property type="component" value="Unassembled WGS sequence"/>
</dbReference>
<dbReference type="EMBL" id="JAZDRP010000004">
    <property type="protein sequence ID" value="MEE2526417.1"/>
    <property type="molecule type" value="Genomic_DNA"/>
</dbReference>